<dbReference type="InterPro" id="IPR003593">
    <property type="entry name" value="AAA+_ATPase"/>
</dbReference>
<dbReference type="PANTHER" id="PTHR42798">
    <property type="entry name" value="LIPOPROTEIN-RELEASING SYSTEM ATP-BINDING PROTEIN LOLD"/>
    <property type="match status" value="1"/>
</dbReference>
<dbReference type="Gene3D" id="3.40.50.300">
    <property type="entry name" value="P-loop containing nucleotide triphosphate hydrolases"/>
    <property type="match status" value="1"/>
</dbReference>
<proteinExistence type="inferred from homology"/>
<dbReference type="GO" id="GO:0022857">
    <property type="term" value="F:transmembrane transporter activity"/>
    <property type="evidence" value="ECO:0007669"/>
    <property type="project" value="UniProtKB-ARBA"/>
</dbReference>
<protein>
    <submittedName>
        <fullName evidence="6">ABC transporter ATP-binding protein</fullName>
    </submittedName>
</protein>
<dbReference type="PROSITE" id="PS50893">
    <property type="entry name" value="ABC_TRANSPORTER_2"/>
    <property type="match status" value="1"/>
</dbReference>
<gene>
    <name evidence="6" type="ORF">FYJ37_17585</name>
</gene>
<evidence type="ECO:0000256" key="3">
    <source>
        <dbReference type="ARBA" id="ARBA00022741"/>
    </source>
</evidence>
<organism evidence="6 7">
    <name type="scientific">Clostridium scindens (strain JCM 10418 / VPI 12708)</name>
    <dbReference type="NCBI Taxonomy" id="29347"/>
    <lineage>
        <taxon>Bacteria</taxon>
        <taxon>Bacillati</taxon>
        <taxon>Bacillota</taxon>
        <taxon>Clostridia</taxon>
        <taxon>Lachnospirales</taxon>
        <taxon>Lachnospiraceae</taxon>
    </lineage>
</organism>
<dbReference type="Pfam" id="PF00005">
    <property type="entry name" value="ABC_tran"/>
    <property type="match status" value="1"/>
</dbReference>
<dbReference type="EMBL" id="VUMB01000078">
    <property type="protein sequence ID" value="MSS42055.1"/>
    <property type="molecule type" value="Genomic_DNA"/>
</dbReference>
<dbReference type="InterPro" id="IPR027417">
    <property type="entry name" value="P-loop_NTPase"/>
</dbReference>
<keyword evidence="2" id="KW-0813">Transport</keyword>
<dbReference type="FunFam" id="3.40.50.300:FF:000032">
    <property type="entry name" value="Export ABC transporter ATP-binding protein"/>
    <property type="match status" value="1"/>
</dbReference>
<dbReference type="RefSeq" id="WP_154322950.1">
    <property type="nucleotide sequence ID" value="NZ_CP045695.1"/>
</dbReference>
<dbReference type="GO" id="GO:0016887">
    <property type="term" value="F:ATP hydrolysis activity"/>
    <property type="evidence" value="ECO:0007669"/>
    <property type="project" value="InterPro"/>
</dbReference>
<dbReference type="CDD" id="cd03255">
    <property type="entry name" value="ABC_MJ0796_LolCDE_FtsE"/>
    <property type="match status" value="1"/>
</dbReference>
<evidence type="ECO:0000259" key="5">
    <source>
        <dbReference type="PROSITE" id="PS50893"/>
    </source>
</evidence>
<dbReference type="GO" id="GO:0005524">
    <property type="term" value="F:ATP binding"/>
    <property type="evidence" value="ECO:0007669"/>
    <property type="project" value="UniProtKB-KW"/>
</dbReference>
<evidence type="ECO:0000256" key="4">
    <source>
        <dbReference type="ARBA" id="ARBA00022840"/>
    </source>
</evidence>
<evidence type="ECO:0000313" key="7">
    <source>
        <dbReference type="Proteomes" id="UP000462363"/>
    </source>
</evidence>
<dbReference type="SUPFAM" id="SSF52540">
    <property type="entry name" value="P-loop containing nucleoside triphosphate hydrolases"/>
    <property type="match status" value="1"/>
</dbReference>
<accession>A0A844FDD3</accession>
<dbReference type="InterPro" id="IPR017911">
    <property type="entry name" value="MacB-like_ATP-bd"/>
</dbReference>
<dbReference type="SMART" id="SM00382">
    <property type="entry name" value="AAA"/>
    <property type="match status" value="1"/>
</dbReference>
<dbReference type="AlphaFoldDB" id="A0A844FDD3"/>
<dbReference type="Proteomes" id="UP000462363">
    <property type="component" value="Unassembled WGS sequence"/>
</dbReference>
<keyword evidence="3" id="KW-0547">Nucleotide-binding</keyword>
<feature type="domain" description="ABC transporter" evidence="5">
    <location>
        <begin position="2"/>
        <end position="230"/>
    </location>
</feature>
<evidence type="ECO:0000313" key="6">
    <source>
        <dbReference type="EMBL" id="MSS42055.1"/>
    </source>
</evidence>
<dbReference type="InterPro" id="IPR003439">
    <property type="entry name" value="ABC_transporter-like_ATP-bd"/>
</dbReference>
<reference evidence="6 7" key="1">
    <citation type="submission" date="2019-08" db="EMBL/GenBank/DDBJ databases">
        <title>In-depth cultivation of the pig gut microbiome towards novel bacterial diversity and tailored functional studies.</title>
        <authorList>
            <person name="Wylensek D."/>
            <person name="Hitch T.C.A."/>
            <person name="Clavel T."/>
        </authorList>
    </citation>
    <scope>NUCLEOTIDE SEQUENCE [LARGE SCALE GENOMIC DNA]</scope>
    <source>
        <strain evidence="6 7">BL-389-WT-3D</strain>
    </source>
</reference>
<dbReference type="GO" id="GO:0098796">
    <property type="term" value="C:membrane protein complex"/>
    <property type="evidence" value="ECO:0007669"/>
    <property type="project" value="UniProtKB-ARBA"/>
</dbReference>
<comment type="similarity">
    <text evidence="1">Belongs to the ABC transporter superfamily.</text>
</comment>
<evidence type="ECO:0000256" key="2">
    <source>
        <dbReference type="ARBA" id="ARBA00022448"/>
    </source>
</evidence>
<dbReference type="PANTHER" id="PTHR42798:SF6">
    <property type="entry name" value="CELL DIVISION ATP-BINDING PROTEIN FTSE"/>
    <property type="match status" value="1"/>
</dbReference>
<dbReference type="InterPro" id="IPR017871">
    <property type="entry name" value="ABC_transporter-like_CS"/>
</dbReference>
<comment type="caution">
    <text evidence="6">The sequence shown here is derived from an EMBL/GenBank/DDBJ whole genome shotgun (WGS) entry which is preliminary data.</text>
</comment>
<keyword evidence="4 6" id="KW-0067">ATP-binding</keyword>
<dbReference type="PROSITE" id="PS00211">
    <property type="entry name" value="ABC_TRANSPORTER_1"/>
    <property type="match status" value="1"/>
</dbReference>
<sequence length="230" mass="25685">MIKLSDICKTYINKENSHDVLHHVNLEIQDGEFVIISGTSGSGKTTLLNILGLIDRATGGNYILNGENITDMNDNAHAELRNKMFGYVFQSFYLIDELNIVENVCVPAGYAGERKKERNKRAEELLKVVGLGDKVHSRPSQLSGGEKQRVAIARALINNPKIILADEPTGNLDSNNSRIVMELLKKKYIEGKTIIMVTHDPSLEIYATKIIHIVDGKIEEIKVNNTHLHE</sequence>
<evidence type="ECO:0000256" key="1">
    <source>
        <dbReference type="ARBA" id="ARBA00005417"/>
    </source>
</evidence>
<name>A0A844FDD3_CLOSV</name>